<dbReference type="RefSeq" id="WP_341627014.1">
    <property type="nucleotide sequence ID" value="NZ_JBAKBA010000006.1"/>
</dbReference>
<keyword evidence="2" id="KW-1185">Reference proteome</keyword>
<comment type="caution">
    <text evidence="1">The sequence shown here is derived from an EMBL/GenBank/DDBJ whole genome shotgun (WGS) entry which is preliminary data.</text>
</comment>
<reference evidence="1 2" key="1">
    <citation type="submission" date="2024-02" db="EMBL/GenBank/DDBJ databases">
        <title>Bacteria isolated from the canopy kelp, Nereocystis luetkeana.</title>
        <authorList>
            <person name="Pfister C.A."/>
            <person name="Younker I.T."/>
            <person name="Light S.H."/>
        </authorList>
    </citation>
    <scope>NUCLEOTIDE SEQUENCE [LARGE SCALE GENOMIC DNA]</scope>
    <source>
        <strain evidence="1 2">TI.2.07</strain>
    </source>
</reference>
<sequence>MPNISEKEIITAIKAKHYSALTFLEESRGASENEWYLGFYYFIQDLKQENTQTTFNEIVSKYGNESSAYCYLGDTASKIYSEILNEHIPTCFYKKSVELDNGNIDAHWGLYNKDHNMNSWFDVLEFHYKKCQYDNVIDIIDNTYITFQNTKDLLAIQWRLIKKIVMDDNVTCKSKILILAHFHLDEIDEGLTLVNSMDKISYDIIQPYAEKGLVDKEKVISNIYPFQVHDFCKNDHKSIYQKHLKENFMTRESIIKFAFQAKEFDDVITHYDEAPENDILFRHSFSARIYYLLAKLKLNDELDEEILQFTHKKSDSLEGENNSLYKVLKFKLKTKELEDRFKSGQSLQDLIDFFDTYIQAKNIIDSPELMTYFQYSTLKEELKAIKDQWNQSYYQNEFEKRKNKKLGLTLLDQDLLGFYNLAIKAEAYDYVIDNIVAHHKKNIPTMASHNILGVCYERKEQLSLAFEQYKCALNLMLSSEEKDHVIIGNYISAGKKLSDINISEEDFVKLKQIFNTAITNQFQWNTFTADGGKHLFKYSYFNMNTLDALTNQYFYLSSREQLNDPIELPMLNKVGEGQLIDSNYRTFSLSHNINSMLMWSHYAEEHQGIMIEYWFGGELPEGVGIEKISYTEELKRNEEQDLFIFNQFLLTKNKGWEYEREVRLFSNNTNKIYFEKFDYPNHDRNKINAEITSITLGCKFPENKKELITNIITKINNDKRKSEQKISLKEAYISEDDKFAIKYREIDI</sequence>
<dbReference type="EMBL" id="JBAKBA010000006">
    <property type="protein sequence ID" value="MEL0658344.1"/>
    <property type="molecule type" value="Genomic_DNA"/>
</dbReference>
<accession>A0ABU9H8Y8</accession>
<organism evidence="1 2">
    <name type="scientific">Psychromonas arctica</name>
    <dbReference type="NCBI Taxonomy" id="168275"/>
    <lineage>
        <taxon>Bacteria</taxon>
        <taxon>Pseudomonadati</taxon>
        <taxon>Pseudomonadota</taxon>
        <taxon>Gammaproteobacteria</taxon>
        <taxon>Alteromonadales</taxon>
        <taxon>Psychromonadaceae</taxon>
        <taxon>Psychromonas</taxon>
    </lineage>
</organism>
<gene>
    <name evidence="1" type="ORF">V6255_04240</name>
</gene>
<dbReference type="Proteomes" id="UP001366060">
    <property type="component" value="Unassembled WGS sequence"/>
</dbReference>
<evidence type="ECO:0000313" key="2">
    <source>
        <dbReference type="Proteomes" id="UP001366060"/>
    </source>
</evidence>
<name>A0ABU9H8Y8_9GAMM</name>
<proteinExistence type="predicted"/>
<evidence type="ECO:0000313" key="1">
    <source>
        <dbReference type="EMBL" id="MEL0658344.1"/>
    </source>
</evidence>
<protein>
    <submittedName>
        <fullName evidence="1">DUF2971 domain-containing protein</fullName>
    </submittedName>
</protein>